<gene>
    <name evidence="2" type="ORF">JMJ77_001099</name>
</gene>
<evidence type="ECO:0000313" key="3">
    <source>
        <dbReference type="Proteomes" id="UP000699042"/>
    </source>
</evidence>
<proteinExistence type="predicted"/>
<comment type="caution">
    <text evidence="2">The sequence shown here is derived from an EMBL/GenBank/DDBJ whole genome shotgun (WGS) entry which is preliminary data.</text>
</comment>
<feature type="compositionally biased region" description="Low complexity" evidence="1">
    <location>
        <begin position="554"/>
        <end position="564"/>
    </location>
</feature>
<evidence type="ECO:0000313" key="2">
    <source>
        <dbReference type="EMBL" id="KAG7054023.1"/>
    </source>
</evidence>
<feature type="region of interest" description="Disordered" evidence="1">
    <location>
        <begin position="525"/>
        <end position="603"/>
    </location>
</feature>
<feature type="compositionally biased region" description="Low complexity" evidence="1">
    <location>
        <begin position="168"/>
        <end position="179"/>
    </location>
</feature>
<accession>A0A9P7UES8</accession>
<dbReference type="EMBL" id="JAESDN010000003">
    <property type="protein sequence ID" value="KAG7054023.1"/>
    <property type="molecule type" value="Genomic_DNA"/>
</dbReference>
<reference evidence="2" key="1">
    <citation type="submission" date="2021-05" db="EMBL/GenBank/DDBJ databases">
        <title>Comparative genomics of three Colletotrichum scovillei strains and genetic complementation revealed genes involved fungal growth and virulence on chili pepper.</title>
        <authorList>
            <person name="Hsieh D.-K."/>
            <person name="Chuang S.-C."/>
            <person name="Chen C.-Y."/>
            <person name="Chao Y.-T."/>
            <person name="Lu M.-Y.J."/>
            <person name="Lee M.-H."/>
            <person name="Shih M.-C."/>
        </authorList>
    </citation>
    <scope>NUCLEOTIDE SEQUENCE</scope>
    <source>
        <strain evidence="2">Coll-153</strain>
    </source>
</reference>
<name>A0A9P7UES8_9PEZI</name>
<sequence>MTTIALSLDPVVLSNPTTETILDIASTISFRSSTDRKLPSTINELLAGIQAGDLFILKAQLCSFLVSLTQEESNAEDQTVLMDTIAADITSYPASNIIDDIWAQLGVVIVHNVESPSSHRHISFKIEHKEAVLHPTLPPNTTVITMQHLTCSFYIHQEPSIPEGPVESTSQRTSSITSSHGALPDSESGFGLDVCQDSGVCLLPCDAAAACDKQRSQDGEVASSIGRLVEAGLEALVVGRRPVGGIRTLSTTRIPIICLVPEVFNMNYLSSLTYRSRLLPALSSVFQDLTHFESCRLRDYDSASHGIPAGSLQSAAQNHDIHDFGHRIWRLLRAHIPACEETKFSQQQSRGLGRPEEHSRVPAIDAMIAYGTMSEDEASLHEEIGFATNDGCEVNQDRDVLETVSDIDMEFDQDTPPSWTIDDNPLLPSSPLTMKSLRDWSELRHEHEAFDDEDGYPEDISDYETHLEAYGSPFSPLPSSYFGRTSEPNSEADLEAHRPNQAFNLADTSMPPLVSLRELVAAGPASYSDQSNFGPDNGETDFGEGHDASDYQRQRSISRISYSDWRNDEDEDEGPFSELSFQPTSHDRQPDDDDGICGESELGRRPLDYIWPSEVFSGSEIDLYDDQIE</sequence>
<dbReference type="Proteomes" id="UP000699042">
    <property type="component" value="Unassembled WGS sequence"/>
</dbReference>
<feature type="region of interest" description="Disordered" evidence="1">
    <location>
        <begin position="162"/>
        <end position="184"/>
    </location>
</feature>
<protein>
    <submittedName>
        <fullName evidence="2">Uncharacterized protein</fullName>
    </submittedName>
</protein>
<feature type="compositionally biased region" description="Basic and acidic residues" evidence="1">
    <location>
        <begin position="543"/>
        <end position="553"/>
    </location>
</feature>
<dbReference type="AlphaFoldDB" id="A0A9P7UES8"/>
<organism evidence="2 3">
    <name type="scientific">Colletotrichum scovillei</name>
    <dbReference type="NCBI Taxonomy" id="1209932"/>
    <lineage>
        <taxon>Eukaryota</taxon>
        <taxon>Fungi</taxon>
        <taxon>Dikarya</taxon>
        <taxon>Ascomycota</taxon>
        <taxon>Pezizomycotina</taxon>
        <taxon>Sordariomycetes</taxon>
        <taxon>Hypocreomycetidae</taxon>
        <taxon>Glomerellales</taxon>
        <taxon>Glomerellaceae</taxon>
        <taxon>Colletotrichum</taxon>
        <taxon>Colletotrichum acutatum species complex</taxon>
    </lineage>
</organism>
<evidence type="ECO:0000256" key="1">
    <source>
        <dbReference type="SAM" id="MobiDB-lite"/>
    </source>
</evidence>
<keyword evidence="3" id="KW-1185">Reference proteome</keyword>